<dbReference type="EMBL" id="FJOG01000005">
    <property type="protein sequence ID" value="CZR54893.1"/>
    <property type="molecule type" value="Genomic_DNA"/>
</dbReference>
<keyword evidence="2" id="KW-0812">Transmembrane</keyword>
<name>A0A1L7WQ49_9HELO</name>
<protein>
    <submittedName>
        <fullName evidence="3">Uncharacterized protein</fullName>
    </submittedName>
</protein>
<sequence>MWRYNPKIIDEQSLPQCAPLRRLGHEIHCKSRIGAHGGPDAVGGPDEVAQKVFKVFAPIKTPESHAYDILLVGDTLNSVEFIYATAAAFICALLEIATAFTIFIQKQLSLAYPSNTKLIAHLTGILQSISSNHKAFASKVPVWVSKQKLAISRAKLFADNNLEVENGIYTDAEGSFEAVKDGDGHYVLYAHSAPGESPVDLLGLVVEFRKSANLSIGGGPQVTPGTVTPHIDDAFANNVTVESQAFGIPIRMKPTRVKSVQDSGSVVHAEDSSIMAAGSAAIALPIRTPQSRAPQAASRRRNAHKEVHEGQGDGWWEW</sequence>
<evidence type="ECO:0000313" key="4">
    <source>
        <dbReference type="Proteomes" id="UP000184330"/>
    </source>
</evidence>
<accession>A0A1L7WQ49</accession>
<feature type="transmembrane region" description="Helical" evidence="2">
    <location>
        <begin position="81"/>
        <end position="104"/>
    </location>
</feature>
<evidence type="ECO:0000313" key="3">
    <source>
        <dbReference type="EMBL" id="CZR54893.1"/>
    </source>
</evidence>
<dbReference type="Proteomes" id="UP000184330">
    <property type="component" value="Unassembled WGS sequence"/>
</dbReference>
<keyword evidence="2" id="KW-1133">Transmembrane helix</keyword>
<keyword evidence="4" id="KW-1185">Reference proteome</keyword>
<feature type="compositionally biased region" description="Low complexity" evidence="1">
    <location>
        <begin position="288"/>
        <end position="297"/>
    </location>
</feature>
<feature type="region of interest" description="Disordered" evidence="1">
    <location>
        <begin position="288"/>
        <end position="318"/>
    </location>
</feature>
<proteinExistence type="predicted"/>
<reference evidence="3 4" key="1">
    <citation type="submission" date="2016-03" db="EMBL/GenBank/DDBJ databases">
        <authorList>
            <person name="Ploux O."/>
        </authorList>
    </citation>
    <scope>NUCLEOTIDE SEQUENCE [LARGE SCALE GENOMIC DNA]</scope>
    <source>
        <strain evidence="3 4">UAMH 11012</strain>
    </source>
</reference>
<evidence type="ECO:0000256" key="2">
    <source>
        <dbReference type="SAM" id="Phobius"/>
    </source>
</evidence>
<dbReference type="AlphaFoldDB" id="A0A1L7WQ49"/>
<organism evidence="3 4">
    <name type="scientific">Phialocephala subalpina</name>
    <dbReference type="NCBI Taxonomy" id="576137"/>
    <lineage>
        <taxon>Eukaryota</taxon>
        <taxon>Fungi</taxon>
        <taxon>Dikarya</taxon>
        <taxon>Ascomycota</taxon>
        <taxon>Pezizomycotina</taxon>
        <taxon>Leotiomycetes</taxon>
        <taxon>Helotiales</taxon>
        <taxon>Mollisiaceae</taxon>
        <taxon>Phialocephala</taxon>
        <taxon>Phialocephala fortinii species complex</taxon>
    </lineage>
</organism>
<keyword evidence="2" id="KW-0472">Membrane</keyword>
<evidence type="ECO:0000256" key="1">
    <source>
        <dbReference type="SAM" id="MobiDB-lite"/>
    </source>
</evidence>
<gene>
    <name evidence="3" type="ORF">PAC_04778</name>
</gene>